<comment type="similarity">
    <text evidence="1 6">Belongs to the Cob(I)alamin adenosyltransferase family.</text>
</comment>
<keyword evidence="5 6" id="KW-0067">ATP-binding</keyword>
<dbReference type="UniPathway" id="UPA00148">
    <property type="reaction ID" value="UER00233"/>
</dbReference>
<dbReference type="PANTHER" id="PTHR12213">
    <property type="entry name" value="CORRINOID ADENOSYLTRANSFERASE"/>
    <property type="match status" value="1"/>
</dbReference>
<comment type="catalytic activity">
    <reaction evidence="6">
        <text>2 cob(II)alamin + reduced [electron-transfer flavoprotein] + 2 ATP = 2 adenosylcob(III)alamin + 2 triphosphate + oxidized [electron-transfer flavoprotein] + 3 H(+)</text>
        <dbReference type="Rhea" id="RHEA:28671"/>
        <dbReference type="Rhea" id="RHEA-COMP:10685"/>
        <dbReference type="Rhea" id="RHEA-COMP:10686"/>
        <dbReference type="ChEBI" id="CHEBI:15378"/>
        <dbReference type="ChEBI" id="CHEBI:16304"/>
        <dbReference type="ChEBI" id="CHEBI:18036"/>
        <dbReference type="ChEBI" id="CHEBI:18408"/>
        <dbReference type="ChEBI" id="CHEBI:30616"/>
        <dbReference type="ChEBI" id="CHEBI:57692"/>
        <dbReference type="ChEBI" id="CHEBI:58307"/>
        <dbReference type="EC" id="2.5.1.17"/>
    </reaction>
</comment>
<feature type="domain" description="Cobalamin adenosyltransferase-like" evidence="7">
    <location>
        <begin position="29"/>
        <end position="193"/>
    </location>
</feature>
<dbReference type="GO" id="GO:0009236">
    <property type="term" value="P:cobalamin biosynthetic process"/>
    <property type="evidence" value="ECO:0007669"/>
    <property type="project" value="UniProtKB-UniRule"/>
</dbReference>
<comment type="catalytic activity">
    <reaction evidence="6">
        <text>2 cob(II)yrinate a,c diamide + reduced [electron-transfer flavoprotein] + 2 ATP = 2 adenosylcob(III)yrinate a,c-diamide + 2 triphosphate + oxidized [electron-transfer flavoprotein] + 3 H(+)</text>
        <dbReference type="Rhea" id="RHEA:11528"/>
        <dbReference type="Rhea" id="RHEA-COMP:10685"/>
        <dbReference type="Rhea" id="RHEA-COMP:10686"/>
        <dbReference type="ChEBI" id="CHEBI:15378"/>
        <dbReference type="ChEBI" id="CHEBI:18036"/>
        <dbReference type="ChEBI" id="CHEBI:30616"/>
        <dbReference type="ChEBI" id="CHEBI:57692"/>
        <dbReference type="ChEBI" id="CHEBI:58307"/>
        <dbReference type="ChEBI" id="CHEBI:58503"/>
        <dbReference type="ChEBI" id="CHEBI:58537"/>
        <dbReference type="EC" id="2.5.1.17"/>
    </reaction>
</comment>
<protein>
    <recommendedName>
        <fullName evidence="6">Corrinoid adenosyltransferase</fullName>
        <ecNumber evidence="6">2.5.1.17</ecNumber>
    </recommendedName>
    <alternativeName>
        <fullName evidence="6">Cob(II)alamin adenosyltransferase</fullName>
    </alternativeName>
    <alternativeName>
        <fullName evidence="6">Cob(II)yrinic acid a,c-diamide adenosyltransferase</fullName>
    </alternativeName>
    <alternativeName>
        <fullName evidence="6">Cobinamide/cobalamin adenosyltransferase</fullName>
    </alternativeName>
</protein>
<dbReference type="InterPro" id="IPR036451">
    <property type="entry name" value="CblAdoTrfase-like_sf"/>
</dbReference>
<gene>
    <name evidence="8" type="ORF">SAMN04487894_12513</name>
</gene>
<dbReference type="NCBIfam" id="TIGR00636">
    <property type="entry name" value="PduO_Nterm"/>
    <property type="match status" value="1"/>
</dbReference>
<keyword evidence="6" id="KW-0169">Cobalamin biosynthesis</keyword>
<dbReference type="PANTHER" id="PTHR12213:SF0">
    <property type="entry name" value="CORRINOID ADENOSYLTRANSFERASE MMAB"/>
    <property type="match status" value="1"/>
</dbReference>
<dbReference type="InterPro" id="IPR016030">
    <property type="entry name" value="CblAdoTrfase-like"/>
</dbReference>
<keyword evidence="3 6" id="KW-0808">Transferase</keyword>
<sequence length="210" mass="23460">MSGQAPVYSHGSKFPHYQILKFQGMTFRIYTKTGDKGKTALIGGTKVSKAHLRIEAYGNVDELNSCIGLCRDVQTDPAALDLLREIQDRLFTIGALLARDPGKDTKMMLPDLHEADILLLEKQIDAMTALLPEMKSFILPGGSIAISYLHLARCVCRRAERSCVRLAEEEPVDGLVITYLNRLSDYLFVLARYTGHLTRIADIPWSPRNP</sequence>
<organism evidence="8 9">
    <name type="scientific">Niabella drilacis (strain DSM 25811 / CCM 8410 / CCUG 62505 / LMG 26954 / E90)</name>
    <dbReference type="NCBI Taxonomy" id="1285928"/>
    <lineage>
        <taxon>Bacteria</taxon>
        <taxon>Pseudomonadati</taxon>
        <taxon>Bacteroidota</taxon>
        <taxon>Chitinophagia</taxon>
        <taxon>Chitinophagales</taxon>
        <taxon>Chitinophagaceae</taxon>
        <taxon>Niabella</taxon>
    </lineage>
</organism>
<dbReference type="GO" id="GO:0005524">
    <property type="term" value="F:ATP binding"/>
    <property type="evidence" value="ECO:0007669"/>
    <property type="project" value="UniProtKB-UniRule"/>
</dbReference>
<evidence type="ECO:0000256" key="1">
    <source>
        <dbReference type="ARBA" id="ARBA00007487"/>
    </source>
</evidence>
<evidence type="ECO:0000313" key="8">
    <source>
        <dbReference type="EMBL" id="SDE18090.1"/>
    </source>
</evidence>
<dbReference type="Gene3D" id="1.20.1200.10">
    <property type="entry name" value="Cobalamin adenosyltransferase-like"/>
    <property type="match status" value="1"/>
</dbReference>
<dbReference type="Proteomes" id="UP000198757">
    <property type="component" value="Unassembled WGS sequence"/>
</dbReference>
<evidence type="ECO:0000313" key="9">
    <source>
        <dbReference type="Proteomes" id="UP000198757"/>
    </source>
</evidence>
<comment type="pathway">
    <text evidence="6">Cofactor biosynthesis; adenosylcobalamin biosynthesis; adenosylcobalamin from cob(II)yrinate a,c-diamide: step 2/7.</text>
</comment>
<dbReference type="AlphaFoldDB" id="A0A1G7ATQ7"/>
<comment type="subunit">
    <text evidence="2">Homotrimer.</text>
</comment>
<evidence type="ECO:0000256" key="6">
    <source>
        <dbReference type="RuleBase" id="RU366026"/>
    </source>
</evidence>
<dbReference type="SUPFAM" id="SSF89028">
    <property type="entry name" value="Cobalamin adenosyltransferase-like"/>
    <property type="match status" value="1"/>
</dbReference>
<evidence type="ECO:0000256" key="2">
    <source>
        <dbReference type="ARBA" id="ARBA00011233"/>
    </source>
</evidence>
<evidence type="ECO:0000256" key="4">
    <source>
        <dbReference type="ARBA" id="ARBA00022741"/>
    </source>
</evidence>
<evidence type="ECO:0000256" key="5">
    <source>
        <dbReference type="ARBA" id="ARBA00022840"/>
    </source>
</evidence>
<name>A0A1G7ATQ7_NIADE</name>
<dbReference type="InterPro" id="IPR029499">
    <property type="entry name" value="PduO-typ"/>
</dbReference>
<dbReference type="GO" id="GO:0008817">
    <property type="term" value="F:corrinoid adenosyltransferase activity"/>
    <property type="evidence" value="ECO:0007669"/>
    <property type="project" value="UniProtKB-UniRule"/>
</dbReference>
<keyword evidence="9" id="KW-1185">Reference proteome</keyword>
<keyword evidence="4 6" id="KW-0547">Nucleotide-binding</keyword>
<evidence type="ECO:0000256" key="3">
    <source>
        <dbReference type="ARBA" id="ARBA00022679"/>
    </source>
</evidence>
<dbReference type="EC" id="2.5.1.17" evidence="6"/>
<accession>A0A1G7ATQ7</accession>
<dbReference type="STRING" id="1285928.SAMN04487894_12513"/>
<reference evidence="9" key="1">
    <citation type="submission" date="2016-10" db="EMBL/GenBank/DDBJ databases">
        <authorList>
            <person name="Varghese N."/>
            <person name="Submissions S."/>
        </authorList>
    </citation>
    <scope>NUCLEOTIDE SEQUENCE [LARGE SCALE GENOMIC DNA]</scope>
    <source>
        <strain evidence="9">DSM 25811 / CCM 8410 / LMG 26954 / E90</strain>
    </source>
</reference>
<evidence type="ECO:0000259" key="7">
    <source>
        <dbReference type="Pfam" id="PF01923"/>
    </source>
</evidence>
<proteinExistence type="inferred from homology"/>
<dbReference type="Pfam" id="PF01923">
    <property type="entry name" value="Cob_adeno_trans"/>
    <property type="match status" value="1"/>
</dbReference>
<dbReference type="EMBL" id="FMZO01000025">
    <property type="protein sequence ID" value="SDE18090.1"/>
    <property type="molecule type" value="Genomic_DNA"/>
</dbReference>
<dbReference type="FunFam" id="1.20.1200.10:FF:000001">
    <property type="entry name" value="Cob(I)yrinic acid a,c-diamide adenosyltransferase"/>
    <property type="match status" value="1"/>
</dbReference>